<dbReference type="RefSeq" id="XP_682600.1">
    <property type="nucleotide sequence ID" value="XM_677508.1"/>
</dbReference>
<dbReference type="HOGENOM" id="CLU_1224761_0_0_1"/>
<organism evidence="2 3">
    <name type="scientific">Emericella nidulans (strain FGSC A4 / ATCC 38163 / CBS 112.46 / NRRL 194 / M139)</name>
    <name type="common">Aspergillus nidulans</name>
    <dbReference type="NCBI Taxonomy" id="227321"/>
    <lineage>
        <taxon>Eukaryota</taxon>
        <taxon>Fungi</taxon>
        <taxon>Dikarya</taxon>
        <taxon>Ascomycota</taxon>
        <taxon>Pezizomycotina</taxon>
        <taxon>Eurotiomycetes</taxon>
        <taxon>Eurotiomycetidae</taxon>
        <taxon>Eurotiales</taxon>
        <taxon>Aspergillaceae</taxon>
        <taxon>Aspergillus</taxon>
        <taxon>Aspergillus subgen. Nidulantes</taxon>
    </lineage>
</organism>
<name>Q5AQU9_EMENI</name>
<evidence type="ECO:0000313" key="3">
    <source>
        <dbReference type="Proteomes" id="UP000000560"/>
    </source>
</evidence>
<protein>
    <submittedName>
        <fullName evidence="2">Uncharacterized protein</fullName>
    </submittedName>
</protein>
<reference evidence="3" key="1">
    <citation type="journal article" date="2005" name="Nature">
        <title>Sequencing of Aspergillus nidulans and comparative analysis with A. fumigatus and A. oryzae.</title>
        <authorList>
            <person name="Galagan J.E."/>
            <person name="Calvo S.E."/>
            <person name="Cuomo C."/>
            <person name="Ma L.J."/>
            <person name="Wortman J.R."/>
            <person name="Batzoglou S."/>
            <person name="Lee S.I."/>
            <person name="Basturkmen M."/>
            <person name="Spevak C.C."/>
            <person name="Clutterbuck J."/>
            <person name="Kapitonov V."/>
            <person name="Jurka J."/>
            <person name="Scazzocchio C."/>
            <person name="Farman M."/>
            <person name="Butler J."/>
            <person name="Purcell S."/>
            <person name="Harris S."/>
            <person name="Braus G.H."/>
            <person name="Draht O."/>
            <person name="Busch S."/>
            <person name="D'Enfert C."/>
            <person name="Bouchier C."/>
            <person name="Goldman G.H."/>
            <person name="Bell-Pedersen D."/>
            <person name="Griffiths-Jones S."/>
            <person name="Doonan J.H."/>
            <person name="Yu J."/>
            <person name="Vienken K."/>
            <person name="Pain A."/>
            <person name="Freitag M."/>
            <person name="Selker E.U."/>
            <person name="Archer D.B."/>
            <person name="Penalva M.A."/>
            <person name="Oakley B.R."/>
            <person name="Momany M."/>
            <person name="Tanaka T."/>
            <person name="Kumagai T."/>
            <person name="Asai K."/>
            <person name="Machida M."/>
            <person name="Nierman W.C."/>
            <person name="Denning D.W."/>
            <person name="Caddick M."/>
            <person name="Hynes M."/>
            <person name="Paoletti M."/>
            <person name="Fischer R."/>
            <person name="Miller B."/>
            <person name="Dyer P."/>
            <person name="Sachs M.S."/>
            <person name="Osmani S.A."/>
            <person name="Birren B.W."/>
        </authorList>
    </citation>
    <scope>NUCLEOTIDE SEQUENCE [LARGE SCALE GENOMIC DNA]</scope>
    <source>
        <strain evidence="3">FGSC A4 / ATCC 38163 / CBS 112.46 / NRRL 194 / M139</strain>
    </source>
</reference>
<dbReference type="EMBL" id="BN001308">
    <property type="protein sequence ID" value="CBF87417.1"/>
    <property type="molecule type" value="Genomic_DNA"/>
</dbReference>
<dbReference type="KEGG" id="ani:ANIA_09331"/>
<sequence length="226" mass="25558">MSTTNVRPSTASHFLHNSESSLENTTKLLIEEEPPSNTEWAILCDHFTSTCELEINSGFNEDLNDKHMPVQWPLERLVLSAKIQYLSRQSDIQLTNMSQLGKEWMAKKNNASCLTENSPREPKAKPITSGGSHLLSKEPSTLSGLYANFPPNPTNRHFRGHVLLCESDLWKEWALFGSNLIIYQASIAFLYAICTSIRRDAGGHLEELVDWTELKNSYSPFQCSVR</sequence>
<accession>Q5AQU9</accession>
<feature type="region of interest" description="Disordered" evidence="1">
    <location>
        <begin position="113"/>
        <end position="132"/>
    </location>
</feature>
<gene>
    <name evidence="2" type="ORF">ANIA_09331</name>
</gene>
<dbReference type="Proteomes" id="UP000000560">
    <property type="component" value="Chromosome VIII"/>
</dbReference>
<dbReference type="AlphaFoldDB" id="Q5AQU9"/>
<reference evidence="3" key="2">
    <citation type="journal article" date="2009" name="Fungal Genet. Biol.">
        <title>The 2008 update of the Aspergillus nidulans genome annotation: a community effort.</title>
        <authorList>
            <person name="Wortman J.R."/>
            <person name="Gilsenan J.M."/>
            <person name="Joardar V."/>
            <person name="Deegan J."/>
            <person name="Clutterbuck J."/>
            <person name="Andersen M.R."/>
            <person name="Archer D."/>
            <person name="Bencina M."/>
            <person name="Braus G."/>
            <person name="Coutinho P."/>
            <person name="von Dohren H."/>
            <person name="Doonan J."/>
            <person name="Driessen A.J."/>
            <person name="Durek P."/>
            <person name="Espeso E."/>
            <person name="Fekete E."/>
            <person name="Flipphi M."/>
            <person name="Estrada C.G."/>
            <person name="Geysens S."/>
            <person name="Goldman G."/>
            <person name="de Groot P.W."/>
            <person name="Hansen K."/>
            <person name="Harris S.D."/>
            <person name="Heinekamp T."/>
            <person name="Helmstaedt K."/>
            <person name="Henrissat B."/>
            <person name="Hofmann G."/>
            <person name="Homan T."/>
            <person name="Horio T."/>
            <person name="Horiuchi H."/>
            <person name="James S."/>
            <person name="Jones M."/>
            <person name="Karaffa L."/>
            <person name="Karanyi Z."/>
            <person name="Kato M."/>
            <person name="Keller N."/>
            <person name="Kelly D.E."/>
            <person name="Kiel J.A."/>
            <person name="Kim J.M."/>
            <person name="van der Klei I.J."/>
            <person name="Klis F.M."/>
            <person name="Kovalchuk A."/>
            <person name="Krasevec N."/>
            <person name="Kubicek C.P."/>
            <person name="Liu B."/>
            <person name="Maccabe A."/>
            <person name="Meyer V."/>
            <person name="Mirabito P."/>
            <person name="Miskei M."/>
            <person name="Mos M."/>
            <person name="Mullins J."/>
            <person name="Nelson D.R."/>
            <person name="Nielsen J."/>
            <person name="Oakley B.R."/>
            <person name="Osmani S.A."/>
            <person name="Pakula T."/>
            <person name="Paszewski A."/>
            <person name="Paulsen I."/>
            <person name="Pilsyk S."/>
            <person name="Pocsi I."/>
            <person name="Punt P.J."/>
            <person name="Ram A.F."/>
            <person name="Ren Q."/>
            <person name="Robellet X."/>
            <person name="Robson G."/>
            <person name="Seiboth B."/>
            <person name="van Solingen P."/>
            <person name="Specht T."/>
            <person name="Sun J."/>
            <person name="Taheri-Talesh N."/>
            <person name="Takeshita N."/>
            <person name="Ussery D."/>
            <person name="vanKuyk P.A."/>
            <person name="Visser H."/>
            <person name="van de Vondervoort P.J."/>
            <person name="de Vries R.P."/>
            <person name="Walton J."/>
            <person name="Xiang X."/>
            <person name="Xiong Y."/>
            <person name="Zeng A.P."/>
            <person name="Brandt B.W."/>
            <person name="Cornell M.J."/>
            <person name="van den Hondel C.A."/>
            <person name="Visser J."/>
            <person name="Oliver S.G."/>
            <person name="Turner G."/>
        </authorList>
    </citation>
    <scope>GENOME REANNOTATION</scope>
    <source>
        <strain evidence="3">FGSC A4 / ATCC 38163 / CBS 112.46 / NRRL 194 / M139</strain>
    </source>
</reference>
<dbReference type="OMA" id="FTSTCEL"/>
<proteinExistence type="predicted"/>
<dbReference type="GeneID" id="2867782"/>
<accession>C8VQT6</accession>
<dbReference type="InParanoid" id="Q5AQU9"/>
<dbReference type="OrthoDB" id="4579491at2759"/>
<evidence type="ECO:0000256" key="1">
    <source>
        <dbReference type="SAM" id="MobiDB-lite"/>
    </source>
</evidence>
<dbReference type="STRING" id="227321.Q5AQU9"/>
<keyword evidence="3" id="KW-1185">Reference proteome</keyword>
<evidence type="ECO:0000313" key="2">
    <source>
        <dbReference type="EMBL" id="CBF87417.1"/>
    </source>
</evidence>